<dbReference type="EMBL" id="CAJNOQ010001778">
    <property type="protein sequence ID" value="CAF0918483.1"/>
    <property type="molecule type" value="Genomic_DNA"/>
</dbReference>
<dbReference type="GO" id="GO:0005886">
    <property type="term" value="C:plasma membrane"/>
    <property type="evidence" value="ECO:0007669"/>
    <property type="project" value="TreeGrafter"/>
</dbReference>
<evidence type="ECO:0000259" key="4">
    <source>
        <dbReference type="PROSITE" id="PS50002"/>
    </source>
</evidence>
<evidence type="ECO:0000256" key="1">
    <source>
        <dbReference type="ARBA" id="ARBA00022443"/>
    </source>
</evidence>
<dbReference type="SUPFAM" id="SSF50044">
    <property type="entry name" value="SH3-domain"/>
    <property type="match status" value="1"/>
</dbReference>
<sequence length="623" mass="71247">MFISDVYKSNNKMQLALALYNNERDEEDELEFRKGEILNVLIENPNGLMGWMLCEKNGQCGICPGNRLRLLSSITTPTTSTTMNNSRNKNIISSKSMSSRSSSSSSSQVYEYVIPLNQYRSEYDMPSIQYDYDIPISAHENDYDIPRTATITETKKIESDSPTTLNSSSESSSRSSGIYSTSTSNPTDISKCSSQYSLIQRSKSSDTYITDKIPLDEFPAQFRKLSIRSLLPDKFRELLLVCDELLQSSSTKFDQFSKLTTICFEYCENGYQFLSEYGCLFDRHTYKQFKDILIKIEHSLSQFQQNLRENNNVNDELISQIKYFSTLSKDMFNLIRSTIELKIKQKHDSISTIPIETLKKLNLKPIATNYDENGEDDNKQLQLQSSVSMNSVYDTIDNSKTDSSSIVNSTRPLLNNSKTCHVNLSNENSYYPITSTTSSTSTSHDKKRLTDTYDYIEDDYSTTTSETDTPSQSSDLLKYYYRHINEQIDLMKLRYDKLIKRTKRRDGLVDSSYDNCYYSTTVIDRSKQLTLDEAKKFIVGGHKLVFVIETLQQYAAGSTNTNILSILLTELCDSLANVVLFIKQIVNSSDGDNKQQIVNDDFKQKAQQVMNIVTKIKQHVNKM</sequence>
<feature type="region of interest" description="Disordered" evidence="3">
    <location>
        <begin position="77"/>
        <end position="103"/>
    </location>
</feature>
<comment type="caution">
    <text evidence="5">The sequence shown here is derived from an EMBL/GenBank/DDBJ whole genome shotgun (WGS) entry which is preliminary data.</text>
</comment>
<evidence type="ECO:0000313" key="7">
    <source>
        <dbReference type="Proteomes" id="UP000663829"/>
    </source>
</evidence>
<accession>A0A814APW8</accession>
<dbReference type="Gene3D" id="2.30.30.40">
    <property type="entry name" value="SH3 Domains"/>
    <property type="match status" value="1"/>
</dbReference>
<feature type="region of interest" description="Disordered" evidence="3">
    <location>
        <begin position="153"/>
        <end position="190"/>
    </location>
</feature>
<dbReference type="Proteomes" id="UP000663829">
    <property type="component" value="Unassembled WGS sequence"/>
</dbReference>
<dbReference type="InterPro" id="IPR001452">
    <property type="entry name" value="SH3_domain"/>
</dbReference>
<dbReference type="GO" id="GO:0016477">
    <property type="term" value="P:cell migration"/>
    <property type="evidence" value="ECO:0007669"/>
    <property type="project" value="TreeGrafter"/>
</dbReference>
<evidence type="ECO:0000313" key="5">
    <source>
        <dbReference type="EMBL" id="CAF0918483.1"/>
    </source>
</evidence>
<evidence type="ECO:0000256" key="3">
    <source>
        <dbReference type="SAM" id="MobiDB-lite"/>
    </source>
</evidence>
<dbReference type="PROSITE" id="PS50002">
    <property type="entry name" value="SH3"/>
    <property type="match status" value="1"/>
</dbReference>
<feature type="compositionally biased region" description="Low complexity" evidence="3">
    <location>
        <begin position="160"/>
        <end position="184"/>
    </location>
</feature>
<dbReference type="SMART" id="SM00326">
    <property type="entry name" value="SH3"/>
    <property type="match status" value="1"/>
</dbReference>
<dbReference type="InterPro" id="IPR036028">
    <property type="entry name" value="SH3-like_dom_sf"/>
</dbReference>
<dbReference type="InterPro" id="IPR037362">
    <property type="entry name" value="CAS_fam"/>
</dbReference>
<dbReference type="PANTHER" id="PTHR10654:SF18">
    <property type="entry name" value="IP17195P"/>
    <property type="match status" value="1"/>
</dbReference>
<dbReference type="PANTHER" id="PTHR10654">
    <property type="entry name" value="CAS SCAFFOLDING PROTEIN"/>
    <property type="match status" value="1"/>
</dbReference>
<dbReference type="FunFam" id="2.30.30.40:FF:000009">
    <property type="entry name" value="Breast cancer anti-estrogen resistance 1"/>
    <property type="match status" value="1"/>
</dbReference>
<feature type="domain" description="SH3" evidence="4">
    <location>
        <begin position="11"/>
        <end position="73"/>
    </location>
</feature>
<dbReference type="GO" id="GO:0005737">
    <property type="term" value="C:cytoplasm"/>
    <property type="evidence" value="ECO:0007669"/>
    <property type="project" value="TreeGrafter"/>
</dbReference>
<dbReference type="GO" id="GO:0007169">
    <property type="term" value="P:cell surface receptor protein tyrosine kinase signaling pathway"/>
    <property type="evidence" value="ECO:0007669"/>
    <property type="project" value="TreeGrafter"/>
</dbReference>
<name>A0A814APW8_9BILA</name>
<evidence type="ECO:0000256" key="2">
    <source>
        <dbReference type="PROSITE-ProRule" id="PRU00192"/>
    </source>
</evidence>
<dbReference type="Pfam" id="PF00018">
    <property type="entry name" value="SH3_1"/>
    <property type="match status" value="1"/>
</dbReference>
<proteinExistence type="predicted"/>
<reference evidence="5" key="1">
    <citation type="submission" date="2021-02" db="EMBL/GenBank/DDBJ databases">
        <authorList>
            <person name="Nowell W R."/>
        </authorList>
    </citation>
    <scope>NUCLEOTIDE SEQUENCE</scope>
</reference>
<dbReference type="Proteomes" id="UP000681722">
    <property type="component" value="Unassembled WGS sequence"/>
</dbReference>
<keyword evidence="1 2" id="KW-0728">SH3 domain</keyword>
<protein>
    <recommendedName>
        <fullName evidence="4">SH3 domain-containing protein</fullName>
    </recommendedName>
</protein>
<dbReference type="OrthoDB" id="5983572at2759"/>
<organism evidence="5 7">
    <name type="scientific">Didymodactylos carnosus</name>
    <dbReference type="NCBI Taxonomy" id="1234261"/>
    <lineage>
        <taxon>Eukaryota</taxon>
        <taxon>Metazoa</taxon>
        <taxon>Spiralia</taxon>
        <taxon>Gnathifera</taxon>
        <taxon>Rotifera</taxon>
        <taxon>Eurotatoria</taxon>
        <taxon>Bdelloidea</taxon>
        <taxon>Philodinida</taxon>
        <taxon>Philodinidae</taxon>
        <taxon>Didymodactylos</taxon>
    </lineage>
</organism>
<keyword evidence="7" id="KW-1185">Reference proteome</keyword>
<gene>
    <name evidence="5" type="ORF">GPM918_LOCUS9524</name>
    <name evidence="6" type="ORF">SRO942_LOCUS9525</name>
</gene>
<dbReference type="AlphaFoldDB" id="A0A814APW8"/>
<evidence type="ECO:0000313" key="6">
    <source>
        <dbReference type="EMBL" id="CAF3698280.1"/>
    </source>
</evidence>
<dbReference type="EMBL" id="CAJOBC010001778">
    <property type="protein sequence ID" value="CAF3698280.1"/>
    <property type="molecule type" value="Genomic_DNA"/>
</dbReference>